<feature type="compositionally biased region" description="Basic and acidic residues" evidence="3">
    <location>
        <begin position="199"/>
        <end position="213"/>
    </location>
</feature>
<dbReference type="AlphaFoldDB" id="A0AAW1MHH2"/>
<evidence type="ECO:0000313" key="4">
    <source>
        <dbReference type="EMBL" id="KAK9745088.1"/>
    </source>
</evidence>
<evidence type="ECO:0000313" key="5">
    <source>
        <dbReference type="Proteomes" id="UP001458880"/>
    </source>
</evidence>
<dbReference type="PROSITE" id="PS51155">
    <property type="entry name" value="CHIT_BIND_RR_2"/>
    <property type="match status" value="1"/>
</dbReference>
<accession>A0AAW1MHH2</accession>
<dbReference type="InterPro" id="IPR000618">
    <property type="entry name" value="Insect_cuticle"/>
</dbReference>
<dbReference type="EMBL" id="JASPKY010000052">
    <property type="protein sequence ID" value="KAK9745088.1"/>
    <property type="molecule type" value="Genomic_DNA"/>
</dbReference>
<evidence type="ECO:0000256" key="2">
    <source>
        <dbReference type="PROSITE-ProRule" id="PRU00497"/>
    </source>
</evidence>
<keyword evidence="5" id="KW-1185">Reference proteome</keyword>
<evidence type="ECO:0000256" key="1">
    <source>
        <dbReference type="ARBA" id="ARBA00022460"/>
    </source>
</evidence>
<sequence>MSSIAYDCGGERGPMTTPYLTNIKARQYGFRGTLDKIQSYNMFKIAVFAAVLVAVNAGVPLGYGGYGGYAAPVAAYSAAPAVSYSYNSAPFAKVAAAPVAAYAAPAYAAHTSYAPAISHAAFAPAVSHAAYAPAISHAAYAPAVARVAPVASYAHSVPAYASYAAPIAKVAAPVYAKAVVAEPVAPAVYDFGYSVSDPHTGDSKSQQESRRGDQVQGSYSLIEADGSKRVVEYVADAHNGFNAVVHREPAAVAVKAVAPVAKYAAPVVSYGGPVVAKYAAPALYH</sequence>
<dbReference type="GO" id="GO:0042302">
    <property type="term" value="F:structural constituent of cuticle"/>
    <property type="evidence" value="ECO:0007669"/>
    <property type="project" value="UniProtKB-UniRule"/>
</dbReference>
<dbReference type="GO" id="GO:0005615">
    <property type="term" value="C:extracellular space"/>
    <property type="evidence" value="ECO:0007669"/>
    <property type="project" value="TreeGrafter"/>
</dbReference>
<dbReference type="InterPro" id="IPR031311">
    <property type="entry name" value="CHIT_BIND_RR_consensus"/>
</dbReference>
<dbReference type="Proteomes" id="UP001458880">
    <property type="component" value="Unassembled WGS sequence"/>
</dbReference>
<dbReference type="PANTHER" id="PTHR12236">
    <property type="entry name" value="STRUCTURAL CONTITUENT OF CUTICLE"/>
    <property type="match status" value="1"/>
</dbReference>
<reference evidence="4 5" key="1">
    <citation type="journal article" date="2024" name="BMC Genomics">
        <title>De novo assembly and annotation of Popillia japonica's genome with initial clues to its potential as an invasive pest.</title>
        <authorList>
            <person name="Cucini C."/>
            <person name="Boschi S."/>
            <person name="Funari R."/>
            <person name="Cardaioli E."/>
            <person name="Iannotti N."/>
            <person name="Marturano G."/>
            <person name="Paoli F."/>
            <person name="Bruttini M."/>
            <person name="Carapelli A."/>
            <person name="Frati F."/>
            <person name="Nardi F."/>
        </authorList>
    </citation>
    <scope>NUCLEOTIDE SEQUENCE [LARGE SCALE GENOMIC DNA]</scope>
    <source>
        <strain evidence="4">DMR45628</strain>
    </source>
</reference>
<evidence type="ECO:0000256" key="3">
    <source>
        <dbReference type="SAM" id="MobiDB-lite"/>
    </source>
</evidence>
<name>A0AAW1MHH2_POPJA</name>
<dbReference type="InterPro" id="IPR051217">
    <property type="entry name" value="Insect_Cuticle_Struc_Prot"/>
</dbReference>
<organism evidence="4 5">
    <name type="scientific">Popillia japonica</name>
    <name type="common">Japanese beetle</name>
    <dbReference type="NCBI Taxonomy" id="7064"/>
    <lineage>
        <taxon>Eukaryota</taxon>
        <taxon>Metazoa</taxon>
        <taxon>Ecdysozoa</taxon>
        <taxon>Arthropoda</taxon>
        <taxon>Hexapoda</taxon>
        <taxon>Insecta</taxon>
        <taxon>Pterygota</taxon>
        <taxon>Neoptera</taxon>
        <taxon>Endopterygota</taxon>
        <taxon>Coleoptera</taxon>
        <taxon>Polyphaga</taxon>
        <taxon>Scarabaeiformia</taxon>
        <taxon>Scarabaeidae</taxon>
        <taxon>Rutelinae</taxon>
        <taxon>Popillia</taxon>
    </lineage>
</organism>
<keyword evidence="1 2" id="KW-0193">Cuticle</keyword>
<feature type="region of interest" description="Disordered" evidence="3">
    <location>
        <begin position="198"/>
        <end position="218"/>
    </location>
</feature>
<dbReference type="PRINTS" id="PR00947">
    <property type="entry name" value="CUTICLE"/>
</dbReference>
<dbReference type="GO" id="GO:0031012">
    <property type="term" value="C:extracellular matrix"/>
    <property type="evidence" value="ECO:0007669"/>
    <property type="project" value="TreeGrafter"/>
</dbReference>
<gene>
    <name evidence="4" type="ORF">QE152_g7219</name>
</gene>
<dbReference type="PROSITE" id="PS00233">
    <property type="entry name" value="CHIT_BIND_RR_1"/>
    <property type="match status" value="1"/>
</dbReference>
<comment type="caution">
    <text evidence="4">The sequence shown here is derived from an EMBL/GenBank/DDBJ whole genome shotgun (WGS) entry which is preliminary data.</text>
</comment>
<dbReference type="Pfam" id="PF00379">
    <property type="entry name" value="Chitin_bind_4"/>
    <property type="match status" value="1"/>
</dbReference>
<proteinExistence type="predicted"/>
<protein>
    <submittedName>
        <fullName evidence="4">Insect cuticle protein</fullName>
    </submittedName>
</protein>
<dbReference type="PANTHER" id="PTHR12236:SF75">
    <property type="entry name" value="CUTICULAR PROTEIN 62BB, ISOFORM A"/>
    <property type="match status" value="1"/>
</dbReference>